<keyword evidence="2" id="KW-1185">Reference proteome</keyword>
<sequence length="62" mass="7489">MSLGRFAPNTRETPEETKEFYWRNYGYVVLPIDDPMLPWDLREQLARYMTRRHGTRRGARVS</sequence>
<evidence type="ECO:0000313" key="1">
    <source>
        <dbReference type="EMBL" id="MET4720724.1"/>
    </source>
</evidence>
<proteinExistence type="predicted"/>
<accession>A0ABV2RV08</accession>
<reference evidence="1 2" key="1">
    <citation type="submission" date="2024-06" db="EMBL/GenBank/DDBJ databases">
        <title>Genomic Encyclopedia of Type Strains, Phase V (KMG-V): Genome sequencing to study the core and pangenomes of soil and plant-associated prokaryotes.</title>
        <authorList>
            <person name="Whitman W."/>
        </authorList>
    </citation>
    <scope>NUCLEOTIDE SEQUENCE [LARGE SCALE GENOMIC DNA]</scope>
    <source>
        <strain evidence="1 2">USDA 160</strain>
    </source>
</reference>
<protein>
    <recommendedName>
        <fullName evidence="3">DUF559 domain-containing protein</fullName>
    </recommendedName>
</protein>
<evidence type="ECO:0008006" key="3">
    <source>
        <dbReference type="Google" id="ProtNLM"/>
    </source>
</evidence>
<gene>
    <name evidence="1" type="ORF">ABIF63_004830</name>
</gene>
<dbReference type="EMBL" id="JBEPTQ010000002">
    <property type="protein sequence ID" value="MET4720724.1"/>
    <property type="molecule type" value="Genomic_DNA"/>
</dbReference>
<dbReference type="Proteomes" id="UP001549291">
    <property type="component" value="Unassembled WGS sequence"/>
</dbReference>
<organism evidence="1 2">
    <name type="scientific">Bradyrhizobium japonicum</name>
    <dbReference type="NCBI Taxonomy" id="375"/>
    <lineage>
        <taxon>Bacteria</taxon>
        <taxon>Pseudomonadati</taxon>
        <taxon>Pseudomonadota</taxon>
        <taxon>Alphaproteobacteria</taxon>
        <taxon>Hyphomicrobiales</taxon>
        <taxon>Nitrobacteraceae</taxon>
        <taxon>Bradyrhizobium</taxon>
    </lineage>
</organism>
<evidence type="ECO:0000313" key="2">
    <source>
        <dbReference type="Proteomes" id="UP001549291"/>
    </source>
</evidence>
<name>A0ABV2RV08_BRAJP</name>
<comment type="caution">
    <text evidence="1">The sequence shown here is derived from an EMBL/GenBank/DDBJ whole genome shotgun (WGS) entry which is preliminary data.</text>
</comment>